<reference evidence="1" key="1">
    <citation type="submission" date="2020-09" db="EMBL/GenBank/DDBJ databases">
        <title>Genome-Enabled Discovery of Anthraquinone Biosynthesis in Senna tora.</title>
        <authorList>
            <person name="Kang S.-H."/>
            <person name="Pandey R.P."/>
            <person name="Lee C.-M."/>
            <person name="Sim J.-S."/>
            <person name="Jeong J.-T."/>
            <person name="Choi B.-S."/>
            <person name="Jung M."/>
            <person name="Ginzburg D."/>
            <person name="Zhao K."/>
            <person name="Won S.Y."/>
            <person name="Oh T.-J."/>
            <person name="Yu Y."/>
            <person name="Kim N.-H."/>
            <person name="Lee O.R."/>
            <person name="Lee T.-H."/>
            <person name="Bashyal P."/>
            <person name="Kim T.-S."/>
            <person name="Lee W.-H."/>
            <person name="Kawkins C."/>
            <person name="Kim C.-K."/>
            <person name="Kim J.S."/>
            <person name="Ahn B.O."/>
            <person name="Rhee S.Y."/>
            <person name="Sohng J.K."/>
        </authorList>
    </citation>
    <scope>NUCLEOTIDE SEQUENCE</scope>
    <source>
        <tissue evidence="1">Leaf</tissue>
    </source>
</reference>
<dbReference type="AlphaFoldDB" id="A0A834X7D8"/>
<keyword evidence="2" id="KW-1185">Reference proteome</keyword>
<sequence>MPTPRSGGTSYSQYCGFFEGREPQLIDKSLK</sequence>
<evidence type="ECO:0000313" key="2">
    <source>
        <dbReference type="Proteomes" id="UP000634136"/>
    </source>
</evidence>
<organism evidence="1 2">
    <name type="scientific">Senna tora</name>
    <dbReference type="NCBI Taxonomy" id="362788"/>
    <lineage>
        <taxon>Eukaryota</taxon>
        <taxon>Viridiplantae</taxon>
        <taxon>Streptophyta</taxon>
        <taxon>Embryophyta</taxon>
        <taxon>Tracheophyta</taxon>
        <taxon>Spermatophyta</taxon>
        <taxon>Magnoliopsida</taxon>
        <taxon>eudicotyledons</taxon>
        <taxon>Gunneridae</taxon>
        <taxon>Pentapetalae</taxon>
        <taxon>rosids</taxon>
        <taxon>fabids</taxon>
        <taxon>Fabales</taxon>
        <taxon>Fabaceae</taxon>
        <taxon>Caesalpinioideae</taxon>
        <taxon>Cassia clade</taxon>
        <taxon>Senna</taxon>
    </lineage>
</organism>
<dbReference type="EMBL" id="JAAIUW010000003">
    <property type="protein sequence ID" value="KAF7839691.1"/>
    <property type="molecule type" value="Genomic_DNA"/>
</dbReference>
<comment type="caution">
    <text evidence="1">The sequence shown here is derived from an EMBL/GenBank/DDBJ whole genome shotgun (WGS) entry which is preliminary data.</text>
</comment>
<name>A0A834X7D8_9FABA</name>
<dbReference type="Proteomes" id="UP000634136">
    <property type="component" value="Unassembled WGS sequence"/>
</dbReference>
<accession>A0A834X7D8</accession>
<evidence type="ECO:0000313" key="1">
    <source>
        <dbReference type="EMBL" id="KAF7839691.1"/>
    </source>
</evidence>
<protein>
    <submittedName>
        <fullName evidence="1">Uncharacterized protein</fullName>
    </submittedName>
</protein>
<proteinExistence type="predicted"/>
<gene>
    <name evidence="1" type="ORF">G2W53_008173</name>
</gene>